<keyword evidence="2" id="KW-0808">Transferase</keyword>
<evidence type="ECO:0000259" key="1">
    <source>
        <dbReference type="Pfam" id="PF00535"/>
    </source>
</evidence>
<dbReference type="AlphaFoldDB" id="A0A9X1U6Y1"/>
<dbReference type="InterPro" id="IPR029044">
    <property type="entry name" value="Nucleotide-diphossugar_trans"/>
</dbReference>
<feature type="domain" description="Glycosyltransferase 2-like" evidence="1">
    <location>
        <begin position="29"/>
        <end position="186"/>
    </location>
</feature>
<dbReference type="GO" id="GO:0016758">
    <property type="term" value="F:hexosyltransferase activity"/>
    <property type="evidence" value="ECO:0007669"/>
    <property type="project" value="UniProtKB-ARBA"/>
</dbReference>
<organism evidence="2 3">
    <name type="scientific">Aequorivita xiaoshiensis</name>
    <dbReference type="NCBI Taxonomy" id="2874476"/>
    <lineage>
        <taxon>Bacteria</taxon>
        <taxon>Pseudomonadati</taxon>
        <taxon>Bacteroidota</taxon>
        <taxon>Flavobacteriia</taxon>
        <taxon>Flavobacteriales</taxon>
        <taxon>Flavobacteriaceae</taxon>
        <taxon>Aequorivita</taxon>
    </lineage>
</organism>
<proteinExistence type="predicted"/>
<evidence type="ECO:0000313" key="3">
    <source>
        <dbReference type="Proteomes" id="UP001139462"/>
    </source>
</evidence>
<dbReference type="PANTHER" id="PTHR22916">
    <property type="entry name" value="GLYCOSYLTRANSFERASE"/>
    <property type="match status" value="1"/>
</dbReference>
<dbReference type="Gene3D" id="3.90.550.10">
    <property type="entry name" value="Spore Coat Polysaccharide Biosynthesis Protein SpsA, Chain A"/>
    <property type="match status" value="1"/>
</dbReference>
<dbReference type="EMBL" id="JAIRBB010000010">
    <property type="protein sequence ID" value="MCG2431667.1"/>
    <property type="molecule type" value="Genomic_DNA"/>
</dbReference>
<dbReference type="RefSeq" id="WP_237608753.1">
    <property type="nucleotide sequence ID" value="NZ_JAIRBB010000010.1"/>
</dbReference>
<dbReference type="Proteomes" id="UP001139462">
    <property type="component" value="Unassembled WGS sequence"/>
</dbReference>
<dbReference type="InterPro" id="IPR001173">
    <property type="entry name" value="Glyco_trans_2-like"/>
</dbReference>
<name>A0A9X1U6Y1_9FLAO</name>
<comment type="caution">
    <text evidence="2">The sequence shown here is derived from an EMBL/GenBank/DDBJ whole genome shotgun (WGS) entry which is preliminary data.</text>
</comment>
<dbReference type="SUPFAM" id="SSF53448">
    <property type="entry name" value="Nucleotide-diphospho-sugar transferases"/>
    <property type="match status" value="1"/>
</dbReference>
<accession>A0A9X1U6Y1</accession>
<dbReference type="PANTHER" id="PTHR22916:SF3">
    <property type="entry name" value="UDP-GLCNAC:BETAGAL BETA-1,3-N-ACETYLGLUCOSAMINYLTRANSFERASE-LIKE PROTEIN 1"/>
    <property type="match status" value="1"/>
</dbReference>
<keyword evidence="2" id="KW-0328">Glycosyltransferase</keyword>
<dbReference type="Pfam" id="PF00535">
    <property type="entry name" value="Glycos_transf_2"/>
    <property type="match status" value="1"/>
</dbReference>
<gene>
    <name evidence="2" type="ORF">K8344_11100</name>
</gene>
<keyword evidence="3" id="KW-1185">Reference proteome</keyword>
<reference evidence="2" key="1">
    <citation type="submission" date="2021-09" db="EMBL/GenBank/DDBJ databases">
        <title>Genome of Aequorivita sp. strain F64183.</title>
        <authorList>
            <person name="Wang Y."/>
        </authorList>
    </citation>
    <scope>NUCLEOTIDE SEQUENCE</scope>
    <source>
        <strain evidence="2">F64183</strain>
    </source>
</reference>
<evidence type="ECO:0000313" key="2">
    <source>
        <dbReference type="EMBL" id="MCG2431667.1"/>
    </source>
</evidence>
<protein>
    <submittedName>
        <fullName evidence="2">Glycosyltransferase</fullName>
        <ecNumber evidence="2">2.4.-.-</ecNumber>
    </submittedName>
</protein>
<dbReference type="EC" id="2.4.-.-" evidence="2"/>
<sequence length="350" mass="41390">MNFKKFKERYELFPVEIISNQVSQYPKVTVLVLTYQHVTYIEDCLKGILNQKTNFIYELIIGEDDSTDGTREICKKYAKLYPSKIRLFLHSRSNNIKLYSKPSPLFNLFYGTFSSRGQYLAICEGDDYWTDPLKLQKQVDFLESNSDCALCYHPTECIDENDTTYNHIKKPPNAEFVQKFSLKEYIHGKGLGIWTVSLMVKSDCLKELPEWLFKAPLTDLAMKLYYAYNGNIGYLPDIMAVYRRRTKGSWSELSKTYEWQIYHLESRVKTYKLFNKFSGFKYNNEIKLANNWWKQSCLKEAYHYASRNEKVKLIYNNIGFFLNLKHKGNFSRLLRLIFGDHLISYYKKGT</sequence>